<proteinExistence type="predicted"/>
<keyword evidence="2" id="KW-1185">Reference proteome</keyword>
<sequence length="84" mass="9148">MSASVCSRGSFCATKPLEEMQTPKLQIRSALMPHSLGLGGMTPGMMKTRRSHVKIRSEARPKTDPDEAELVFVTFLLGNISING</sequence>
<protein>
    <submittedName>
        <fullName evidence="1">Uncharacterized protein</fullName>
    </submittedName>
</protein>
<comment type="caution">
    <text evidence="1">The sequence shown here is derived from an EMBL/GenBank/DDBJ whole genome shotgun (WGS) entry which is preliminary data.</text>
</comment>
<name>A0ABR3LR90_9TELE</name>
<gene>
    <name evidence="1" type="ORF">QQF64_012891</name>
</gene>
<reference evidence="1 2" key="1">
    <citation type="submission" date="2023-09" db="EMBL/GenBank/DDBJ databases">
        <authorList>
            <person name="Wang M."/>
        </authorList>
    </citation>
    <scope>NUCLEOTIDE SEQUENCE [LARGE SCALE GENOMIC DNA]</scope>
    <source>
        <strain evidence="1">GT-2023</strain>
        <tissue evidence="1">Liver</tissue>
    </source>
</reference>
<dbReference type="Proteomes" id="UP001558613">
    <property type="component" value="Unassembled WGS sequence"/>
</dbReference>
<accession>A0ABR3LR90</accession>
<dbReference type="EMBL" id="JAYMGO010000019">
    <property type="protein sequence ID" value="KAL1254830.1"/>
    <property type="molecule type" value="Genomic_DNA"/>
</dbReference>
<evidence type="ECO:0000313" key="2">
    <source>
        <dbReference type="Proteomes" id="UP001558613"/>
    </source>
</evidence>
<evidence type="ECO:0000313" key="1">
    <source>
        <dbReference type="EMBL" id="KAL1254830.1"/>
    </source>
</evidence>
<organism evidence="1 2">
    <name type="scientific">Cirrhinus molitorella</name>
    <name type="common">mud carp</name>
    <dbReference type="NCBI Taxonomy" id="172907"/>
    <lineage>
        <taxon>Eukaryota</taxon>
        <taxon>Metazoa</taxon>
        <taxon>Chordata</taxon>
        <taxon>Craniata</taxon>
        <taxon>Vertebrata</taxon>
        <taxon>Euteleostomi</taxon>
        <taxon>Actinopterygii</taxon>
        <taxon>Neopterygii</taxon>
        <taxon>Teleostei</taxon>
        <taxon>Ostariophysi</taxon>
        <taxon>Cypriniformes</taxon>
        <taxon>Cyprinidae</taxon>
        <taxon>Labeoninae</taxon>
        <taxon>Labeonini</taxon>
        <taxon>Cirrhinus</taxon>
    </lineage>
</organism>